<sequence length="162" mass="17205">MIAGGRAMRFGGEWRSRVARWLGRPLAAAVRSSGSPDGVIAVREGSSVIPPDWIEFASLLQERIQLRLNSGDAVATRLQTAMWSQASETGAPPTIALRVWVGPGGRVECVEAEGMQGDLEGDLDCRGLTVALGNDGDVARVPAGMPQPLRMRLLVKSAETSP</sequence>
<dbReference type="AlphaFoldDB" id="Q2IXX7"/>
<protein>
    <submittedName>
        <fullName evidence="1">Uncharacterized protein</fullName>
    </submittedName>
</protein>
<proteinExistence type="predicted"/>
<dbReference type="HOGENOM" id="CLU_123753_0_0_5"/>
<reference evidence="1 2" key="1">
    <citation type="submission" date="2006-01" db="EMBL/GenBank/DDBJ databases">
        <title>Complete sequence of Rhodopseudomonas palustris HaA2.</title>
        <authorList>
            <consortium name="US DOE Joint Genome Institute"/>
            <person name="Copeland A."/>
            <person name="Lucas S."/>
            <person name="Lapidus A."/>
            <person name="Barry K."/>
            <person name="Detter J.C."/>
            <person name="Glavina T."/>
            <person name="Hammon N."/>
            <person name="Israni S."/>
            <person name="Pitluck S."/>
            <person name="Chain P."/>
            <person name="Malfatti S."/>
            <person name="Shin M."/>
            <person name="Vergez L."/>
            <person name="Schmutz J."/>
            <person name="Larimer F."/>
            <person name="Land M."/>
            <person name="Hauser L."/>
            <person name="Pelletier D.A."/>
            <person name="Kyrpides N."/>
            <person name="Anderson I."/>
            <person name="Oda Y."/>
            <person name="Harwood C.S."/>
            <person name="Richardson P."/>
        </authorList>
    </citation>
    <scope>NUCLEOTIDE SEQUENCE [LARGE SCALE GENOMIC DNA]</scope>
    <source>
        <strain evidence="1 2">HaA2</strain>
    </source>
</reference>
<evidence type="ECO:0000313" key="1">
    <source>
        <dbReference type="EMBL" id="ABD06933.1"/>
    </source>
</evidence>
<dbReference type="KEGG" id="rpb:RPB_2228"/>
<keyword evidence="2" id="KW-1185">Reference proteome</keyword>
<dbReference type="STRING" id="316058.RPB_2228"/>
<accession>Q2IXX7</accession>
<dbReference type="Proteomes" id="UP000008809">
    <property type="component" value="Chromosome"/>
</dbReference>
<name>Q2IXX7_RHOP2</name>
<gene>
    <name evidence="1" type="ordered locus">RPB_2228</name>
</gene>
<dbReference type="EMBL" id="CP000250">
    <property type="protein sequence ID" value="ABD06933.1"/>
    <property type="molecule type" value="Genomic_DNA"/>
</dbReference>
<organism evidence="1 2">
    <name type="scientific">Rhodopseudomonas palustris (strain HaA2)</name>
    <dbReference type="NCBI Taxonomy" id="316058"/>
    <lineage>
        <taxon>Bacteria</taxon>
        <taxon>Pseudomonadati</taxon>
        <taxon>Pseudomonadota</taxon>
        <taxon>Alphaproteobacteria</taxon>
        <taxon>Hyphomicrobiales</taxon>
        <taxon>Nitrobacteraceae</taxon>
        <taxon>Rhodopseudomonas</taxon>
    </lineage>
</organism>
<evidence type="ECO:0000313" key="2">
    <source>
        <dbReference type="Proteomes" id="UP000008809"/>
    </source>
</evidence>